<accession>A0A073JG18</accession>
<gene>
    <name evidence="4" type="ORF">SUH3_14970</name>
</gene>
<dbReference type="GeneID" id="68869026"/>
<dbReference type="SUPFAM" id="SSF51261">
    <property type="entry name" value="Duplicated hybrid motif"/>
    <property type="match status" value="1"/>
</dbReference>
<name>A0A073JG18_9RHOB</name>
<feature type="signal peptide" evidence="2">
    <location>
        <begin position="1"/>
        <end position="19"/>
    </location>
</feature>
<reference evidence="4 5" key="1">
    <citation type="submission" date="2014-01" db="EMBL/GenBank/DDBJ databases">
        <title>Sulfitobacter sp. H3 (MCCC 1A00686) Genome Sequencing.</title>
        <authorList>
            <person name="Lai Q."/>
            <person name="Hong Z."/>
        </authorList>
    </citation>
    <scope>NUCLEOTIDE SEQUENCE [LARGE SCALE GENOMIC DNA]</scope>
    <source>
        <strain evidence="4 5">H3</strain>
    </source>
</reference>
<protein>
    <submittedName>
        <fullName evidence="4">Peptidase M24</fullName>
    </submittedName>
</protein>
<evidence type="ECO:0000313" key="5">
    <source>
        <dbReference type="Proteomes" id="UP000027746"/>
    </source>
</evidence>
<proteinExistence type="predicted"/>
<evidence type="ECO:0000256" key="2">
    <source>
        <dbReference type="SAM" id="SignalP"/>
    </source>
</evidence>
<dbReference type="AlphaFoldDB" id="A0A073JG18"/>
<dbReference type="Proteomes" id="UP000027746">
    <property type="component" value="Unassembled WGS sequence"/>
</dbReference>
<comment type="caution">
    <text evidence="4">The sequence shown here is derived from an EMBL/GenBank/DDBJ whole genome shotgun (WGS) entry which is preliminary data.</text>
</comment>
<feature type="domain" description="M23ase beta-sheet core" evidence="3">
    <location>
        <begin position="77"/>
        <end position="181"/>
    </location>
</feature>
<dbReference type="RefSeq" id="WP_037924183.1">
    <property type="nucleotide sequence ID" value="NZ_CP054599.1"/>
</dbReference>
<dbReference type="PANTHER" id="PTHR21666:SF289">
    <property type="entry name" value="L-ALA--D-GLU ENDOPEPTIDASE"/>
    <property type="match status" value="1"/>
</dbReference>
<dbReference type="Pfam" id="PF01551">
    <property type="entry name" value="Peptidase_M23"/>
    <property type="match status" value="1"/>
</dbReference>
<dbReference type="PANTHER" id="PTHR21666">
    <property type="entry name" value="PEPTIDASE-RELATED"/>
    <property type="match status" value="1"/>
</dbReference>
<keyword evidence="5" id="KW-1185">Reference proteome</keyword>
<dbReference type="OrthoDB" id="5489603at2"/>
<dbReference type="InterPro" id="IPR050570">
    <property type="entry name" value="Cell_wall_metabolism_enzyme"/>
</dbReference>
<sequence length="323" mass="34056">MIRAVCTAFTLTLAAGMPAAGDPVLTPPIDCDLGRDCFIQQYVDHDPGPGASDYLCAPLSYDEHTGTDFGLPTLQQMQAGVNVLASAPGTVKGARDGMVDRAYSAANAEQVTGRECGNGVVIDHGEGWETQYCHMKKGSITVRSGDTVQRGAVLGQVGISGRAQFPHVHLSVRHNGETIDPFDPDGDIICDAPDSNTLWRAPPAYRAGGILDVGFSDGIPAYDDVKSGRAAKAALPADAPALVVYGYAFGGQLGDKIRVVLTGPTGNVLDQTETLEKGQAQFFRAVGKRLKGAAWPAGSYAGTVTLIRDGRQIDTRRAEITLR</sequence>
<organism evidence="4 5">
    <name type="scientific">Pseudosulfitobacter pseudonitzschiae</name>
    <dbReference type="NCBI Taxonomy" id="1402135"/>
    <lineage>
        <taxon>Bacteria</taxon>
        <taxon>Pseudomonadati</taxon>
        <taxon>Pseudomonadota</taxon>
        <taxon>Alphaproteobacteria</taxon>
        <taxon>Rhodobacterales</taxon>
        <taxon>Roseobacteraceae</taxon>
        <taxon>Pseudosulfitobacter</taxon>
    </lineage>
</organism>
<keyword evidence="1 2" id="KW-0732">Signal</keyword>
<dbReference type="CDD" id="cd12797">
    <property type="entry name" value="M23_peptidase"/>
    <property type="match status" value="1"/>
</dbReference>
<evidence type="ECO:0000259" key="3">
    <source>
        <dbReference type="Pfam" id="PF01551"/>
    </source>
</evidence>
<dbReference type="EMBL" id="JAMD01000003">
    <property type="protein sequence ID" value="KEJ96657.1"/>
    <property type="molecule type" value="Genomic_DNA"/>
</dbReference>
<dbReference type="InterPro" id="IPR016047">
    <property type="entry name" value="M23ase_b-sheet_dom"/>
</dbReference>
<evidence type="ECO:0000313" key="4">
    <source>
        <dbReference type="EMBL" id="KEJ96657.1"/>
    </source>
</evidence>
<dbReference type="GO" id="GO:0004222">
    <property type="term" value="F:metalloendopeptidase activity"/>
    <property type="evidence" value="ECO:0007669"/>
    <property type="project" value="TreeGrafter"/>
</dbReference>
<dbReference type="Gene3D" id="2.70.70.10">
    <property type="entry name" value="Glucose Permease (Domain IIA)"/>
    <property type="match status" value="1"/>
</dbReference>
<dbReference type="InterPro" id="IPR011055">
    <property type="entry name" value="Dup_hybrid_motif"/>
</dbReference>
<evidence type="ECO:0000256" key="1">
    <source>
        <dbReference type="ARBA" id="ARBA00022729"/>
    </source>
</evidence>
<feature type="chain" id="PRO_5001690451" evidence="2">
    <location>
        <begin position="20"/>
        <end position="323"/>
    </location>
</feature>